<dbReference type="Ensembl" id="ENSCCRT00015077179.1">
    <property type="protein sequence ID" value="ENSCCRP00015074747.1"/>
    <property type="gene ID" value="ENSCCRG00015030260.1"/>
</dbReference>
<evidence type="ECO:0000313" key="7">
    <source>
        <dbReference type="Ensembl" id="ENSCCRP00015074747.1"/>
    </source>
</evidence>
<proteinExistence type="inferred from homology"/>
<organism evidence="7 8">
    <name type="scientific">Cyprinus carpio</name>
    <name type="common">Common carp</name>
    <dbReference type="NCBI Taxonomy" id="7962"/>
    <lineage>
        <taxon>Eukaryota</taxon>
        <taxon>Metazoa</taxon>
        <taxon>Chordata</taxon>
        <taxon>Craniata</taxon>
        <taxon>Vertebrata</taxon>
        <taxon>Euteleostomi</taxon>
        <taxon>Actinopterygii</taxon>
        <taxon>Neopterygii</taxon>
        <taxon>Teleostei</taxon>
        <taxon>Ostariophysi</taxon>
        <taxon>Cypriniformes</taxon>
        <taxon>Cyprinidae</taxon>
        <taxon>Cyprininae</taxon>
        <taxon>Cyprinus</taxon>
    </lineage>
</organism>
<evidence type="ECO:0000256" key="4">
    <source>
        <dbReference type="SAM" id="Coils"/>
    </source>
</evidence>
<dbReference type="GO" id="GO:0005525">
    <property type="term" value="F:GTP binding"/>
    <property type="evidence" value="ECO:0007669"/>
    <property type="project" value="UniProtKB-KW"/>
</dbReference>
<keyword evidence="2" id="KW-0547">Nucleotide-binding</keyword>
<dbReference type="InterPro" id="IPR027417">
    <property type="entry name" value="P-loop_NTPase"/>
</dbReference>
<dbReference type="PANTHER" id="PTHR10903:SF170">
    <property type="entry name" value="GTPASE IMAP FAMILY MEMBER 7"/>
    <property type="match status" value="1"/>
</dbReference>
<dbReference type="InterPro" id="IPR006703">
    <property type="entry name" value="G_AIG1"/>
</dbReference>
<dbReference type="Pfam" id="PF04548">
    <property type="entry name" value="AIG1"/>
    <property type="match status" value="2"/>
</dbReference>
<keyword evidence="3" id="KW-0342">GTP-binding</keyword>
<dbReference type="InterPro" id="IPR045058">
    <property type="entry name" value="GIMA/IAN/Toc"/>
</dbReference>
<accession>A0A8C1X2M0</accession>
<feature type="compositionally biased region" description="Basic and acidic residues" evidence="5">
    <location>
        <begin position="429"/>
        <end position="478"/>
    </location>
</feature>
<feature type="domain" description="AIG1-type G" evidence="6">
    <location>
        <begin position="163"/>
        <end position="364"/>
    </location>
</feature>
<name>A0A8C1X2M0_CYPCA</name>
<sequence length="551" mass="65195">MHQTLNCVSLCDPGVHVFIILIPVGPLTDEDKAETEQIQKIFDSSKHFILLFTTSLSVEGSATNFVKSRPESQRLISLCGGQYRMMGLNEPENSRQIPELLDYIENMKTEPYSLQMYMKAQENRVRHELEEQHKKELKRMENTIKELKQKIQPEGAECEADDQESLRIVLIGRTGSGKSATGNTILGREEIESKASTDSVTTDCKKGVGEVDGRSVAVVDTPGLFDTSLSNDQVTEEIVKCVSLSSPGPHVFVIVLSLGRFTKEEADTLDLIKKIFGHKAAQFSIVLFTGGDNLEGESVEDYVRRSNSAQLKKLIRDCGNRFLVFNNREKQDKTQVIQLLNMIEEVKNSNQGRYFTNSMFEEAEMSIKKRMDIEYKEKTEMERHYERLEQERKDEWERRKREDDERREEDRKRWETIIEYLKQEQEEQIKRRERERKEREEKERDEMKQKHEDEIKFIKKKHEDEARKQAEEFNDFRERKKRHKEQLREKQEELEKMRKKLENDREVFVREITWMLKDIEEVEKEKDEDKKELHQEVIRRIQRNKNSCVFQ</sequence>
<dbReference type="AlphaFoldDB" id="A0A8C1X2M0"/>
<dbReference type="Gene3D" id="3.40.50.300">
    <property type="entry name" value="P-loop containing nucleotide triphosphate hydrolases"/>
    <property type="match status" value="2"/>
</dbReference>
<evidence type="ECO:0000259" key="6">
    <source>
        <dbReference type="PROSITE" id="PS51720"/>
    </source>
</evidence>
<comment type="similarity">
    <text evidence="1">Belongs to the TRAFAC class TrmE-Era-EngA-EngB-Septin-like GTPase superfamily. AIG1/Toc34/Toc159-like paraseptin GTPase family. IAN subfamily.</text>
</comment>
<dbReference type="PANTHER" id="PTHR10903">
    <property type="entry name" value="GTPASE, IMAP FAMILY MEMBER-RELATED"/>
    <property type="match status" value="1"/>
</dbReference>
<dbReference type="PROSITE" id="PS51720">
    <property type="entry name" value="G_AIG1"/>
    <property type="match status" value="1"/>
</dbReference>
<evidence type="ECO:0000256" key="2">
    <source>
        <dbReference type="ARBA" id="ARBA00022741"/>
    </source>
</evidence>
<keyword evidence="4" id="KW-0175">Coiled coil</keyword>
<dbReference type="SUPFAM" id="SSF52540">
    <property type="entry name" value="P-loop containing nucleoside triphosphate hydrolases"/>
    <property type="match status" value="1"/>
</dbReference>
<feature type="coiled-coil region" evidence="4">
    <location>
        <begin position="119"/>
        <end position="157"/>
    </location>
</feature>
<dbReference type="Proteomes" id="UP000694700">
    <property type="component" value="Unplaced"/>
</dbReference>
<evidence type="ECO:0000313" key="8">
    <source>
        <dbReference type="Proteomes" id="UP000694700"/>
    </source>
</evidence>
<evidence type="ECO:0000256" key="1">
    <source>
        <dbReference type="ARBA" id="ARBA00008535"/>
    </source>
</evidence>
<reference evidence="7" key="1">
    <citation type="submission" date="2025-08" db="UniProtKB">
        <authorList>
            <consortium name="Ensembl"/>
        </authorList>
    </citation>
    <scope>IDENTIFICATION</scope>
</reference>
<evidence type="ECO:0000256" key="5">
    <source>
        <dbReference type="SAM" id="MobiDB-lite"/>
    </source>
</evidence>
<protein>
    <recommendedName>
        <fullName evidence="6">AIG1-type G domain-containing protein</fullName>
    </recommendedName>
</protein>
<feature type="region of interest" description="Disordered" evidence="5">
    <location>
        <begin position="429"/>
        <end position="491"/>
    </location>
</feature>
<evidence type="ECO:0000256" key="3">
    <source>
        <dbReference type="ARBA" id="ARBA00023134"/>
    </source>
</evidence>
<dbReference type="CDD" id="cd01852">
    <property type="entry name" value="AIG1"/>
    <property type="match status" value="1"/>
</dbReference>
<dbReference type="FunFam" id="3.40.50.300:FF:000366">
    <property type="entry name" value="GTPase, IMAP family member 2"/>
    <property type="match status" value="1"/>
</dbReference>